<dbReference type="eggNOG" id="ENOG502QTXT">
    <property type="taxonomic scope" value="Eukaryota"/>
</dbReference>
<keyword evidence="5" id="KW-0735">Signal-anchor</keyword>
<keyword evidence="3" id="KW-0808">Transferase</keyword>
<evidence type="ECO:0000313" key="11">
    <source>
        <dbReference type="Proteomes" id="UP000001593"/>
    </source>
</evidence>
<sequence length="277" mass="33592">CKRVDHVLFLKTHKTGSSTLTNLLNRYGNKHELTFALPQTAYSFNWPHKFRTVYVVPVYRRPHILCNHARFNKKPMNILFPKKDTKYLTILRHPVTHFESIFNFMKLWDSLNIKGRDSIEIMDKFLQGNSSFNPEYLSSKLTARLLRNPMLFDLGMDYRYFQDLSAVWTYIQTLHKEFDLVLIMEYFDESMVLMKRTFCWDIDDVLYLKLNERRDKDKRNITEKMKQNILSWSQADMMLYRSFNKTFWKRIENEGPAFYYDLARFRERKKEVFDMCV</sequence>
<keyword evidence="6" id="KW-1133">Transmembrane helix</keyword>
<dbReference type="InterPro" id="IPR009729">
    <property type="entry name" value="Gal-3-0_sulfotransfrase"/>
</dbReference>
<keyword evidence="7" id="KW-0333">Golgi apparatus</keyword>
<dbReference type="HOGENOM" id="CLU_040616_0_1_1"/>
<keyword evidence="8" id="KW-0472">Membrane</keyword>
<dbReference type="Pfam" id="PF06990">
    <property type="entry name" value="Gal-3-0_sulfotr"/>
    <property type="match status" value="1"/>
</dbReference>
<evidence type="ECO:0000256" key="3">
    <source>
        <dbReference type="ARBA" id="ARBA00022679"/>
    </source>
</evidence>
<evidence type="ECO:0000256" key="2">
    <source>
        <dbReference type="ARBA" id="ARBA00008124"/>
    </source>
</evidence>
<organism evidence="10 11">
    <name type="scientific">Nematostella vectensis</name>
    <name type="common">Starlet sea anemone</name>
    <dbReference type="NCBI Taxonomy" id="45351"/>
    <lineage>
        <taxon>Eukaryota</taxon>
        <taxon>Metazoa</taxon>
        <taxon>Cnidaria</taxon>
        <taxon>Anthozoa</taxon>
        <taxon>Hexacorallia</taxon>
        <taxon>Actiniaria</taxon>
        <taxon>Edwardsiidae</taxon>
        <taxon>Nematostella</taxon>
    </lineage>
</organism>
<dbReference type="OrthoDB" id="514299at2759"/>
<evidence type="ECO:0000256" key="5">
    <source>
        <dbReference type="ARBA" id="ARBA00022968"/>
    </source>
</evidence>
<name>A7SW70_NEMVE</name>
<dbReference type="GO" id="GO:0001733">
    <property type="term" value="F:galactosylceramide sulfotransferase activity"/>
    <property type="evidence" value="ECO:0007669"/>
    <property type="project" value="InterPro"/>
</dbReference>
<dbReference type="GO" id="GO:0000139">
    <property type="term" value="C:Golgi membrane"/>
    <property type="evidence" value="ECO:0007669"/>
    <property type="project" value="UniProtKB-SubCell"/>
</dbReference>
<evidence type="ECO:0000313" key="10">
    <source>
        <dbReference type="EMBL" id="EDO32049.1"/>
    </source>
</evidence>
<gene>
    <name evidence="10" type="ORF">NEMVEDRAFT_v1g41969</name>
</gene>
<dbReference type="GO" id="GO:0009247">
    <property type="term" value="P:glycolipid biosynthetic process"/>
    <property type="evidence" value="ECO:0007669"/>
    <property type="project" value="InterPro"/>
</dbReference>
<evidence type="ECO:0000256" key="1">
    <source>
        <dbReference type="ARBA" id="ARBA00004323"/>
    </source>
</evidence>
<feature type="non-terminal residue" evidence="10">
    <location>
        <position position="1"/>
    </location>
</feature>
<dbReference type="PhylomeDB" id="A7SW70"/>
<dbReference type="InterPro" id="IPR027417">
    <property type="entry name" value="P-loop_NTPase"/>
</dbReference>
<accession>A7SW70</accession>
<dbReference type="SUPFAM" id="SSF52540">
    <property type="entry name" value="P-loop containing nucleoside triphosphate hydrolases"/>
    <property type="match status" value="1"/>
</dbReference>
<keyword evidence="9" id="KW-0325">Glycoprotein</keyword>
<evidence type="ECO:0008006" key="12">
    <source>
        <dbReference type="Google" id="ProtNLM"/>
    </source>
</evidence>
<keyword evidence="11" id="KW-1185">Reference proteome</keyword>
<feature type="non-terminal residue" evidence="10">
    <location>
        <position position="277"/>
    </location>
</feature>
<reference evidence="10 11" key="1">
    <citation type="journal article" date="2007" name="Science">
        <title>Sea anemone genome reveals ancestral eumetazoan gene repertoire and genomic organization.</title>
        <authorList>
            <person name="Putnam N.H."/>
            <person name="Srivastava M."/>
            <person name="Hellsten U."/>
            <person name="Dirks B."/>
            <person name="Chapman J."/>
            <person name="Salamov A."/>
            <person name="Terry A."/>
            <person name="Shapiro H."/>
            <person name="Lindquist E."/>
            <person name="Kapitonov V.V."/>
            <person name="Jurka J."/>
            <person name="Genikhovich G."/>
            <person name="Grigoriev I.V."/>
            <person name="Lucas S.M."/>
            <person name="Steele R.E."/>
            <person name="Finnerty J.R."/>
            <person name="Technau U."/>
            <person name="Martindale M.Q."/>
            <person name="Rokhsar D.S."/>
        </authorList>
    </citation>
    <scope>NUCLEOTIDE SEQUENCE [LARGE SCALE GENOMIC DNA]</scope>
    <source>
        <strain evidence="11">CH2 X CH6</strain>
    </source>
</reference>
<dbReference type="EMBL" id="DS469853">
    <property type="protein sequence ID" value="EDO32049.1"/>
    <property type="molecule type" value="Genomic_DNA"/>
</dbReference>
<dbReference type="AlphaFoldDB" id="A7SW70"/>
<comment type="subcellular location">
    <subcellularLocation>
        <location evidence="1">Golgi apparatus membrane</location>
        <topology evidence="1">Single-pass type II membrane protein</topology>
    </subcellularLocation>
</comment>
<dbReference type="OMA" id="EANTEMC"/>
<evidence type="ECO:0000256" key="9">
    <source>
        <dbReference type="ARBA" id="ARBA00023180"/>
    </source>
</evidence>
<proteinExistence type="inferred from homology"/>
<dbReference type="PANTHER" id="PTHR14647:SF85">
    <property type="entry name" value="GALACTOSYLCERAMIDE SULFOTRANSFERASE-LIKE"/>
    <property type="match status" value="1"/>
</dbReference>
<comment type="similarity">
    <text evidence="2">Belongs to the galactose-3-O-sulfotransferase family.</text>
</comment>
<evidence type="ECO:0000256" key="6">
    <source>
        <dbReference type="ARBA" id="ARBA00022989"/>
    </source>
</evidence>
<evidence type="ECO:0000256" key="8">
    <source>
        <dbReference type="ARBA" id="ARBA00023136"/>
    </source>
</evidence>
<dbReference type="InParanoid" id="A7SW70"/>
<keyword evidence="4" id="KW-0812">Transmembrane</keyword>
<dbReference type="KEGG" id="nve:5503041"/>
<dbReference type="Proteomes" id="UP000001593">
    <property type="component" value="Unassembled WGS sequence"/>
</dbReference>
<evidence type="ECO:0000256" key="7">
    <source>
        <dbReference type="ARBA" id="ARBA00023034"/>
    </source>
</evidence>
<protein>
    <recommendedName>
        <fullName evidence="12">Galactose-3-O-sulfotransferase</fullName>
    </recommendedName>
</protein>
<evidence type="ECO:0000256" key="4">
    <source>
        <dbReference type="ARBA" id="ARBA00022692"/>
    </source>
</evidence>
<dbReference type="PANTHER" id="PTHR14647">
    <property type="entry name" value="GALACTOSE-3-O-SULFOTRANSFERASE"/>
    <property type="match status" value="1"/>
</dbReference>
<dbReference type="GO" id="GO:0008146">
    <property type="term" value="F:sulfotransferase activity"/>
    <property type="evidence" value="ECO:0000318"/>
    <property type="project" value="GO_Central"/>
</dbReference>
<dbReference type="Gene3D" id="3.40.50.300">
    <property type="entry name" value="P-loop containing nucleotide triphosphate hydrolases"/>
    <property type="match status" value="1"/>
</dbReference>